<reference evidence="1" key="1">
    <citation type="submission" date="2020-10" db="EMBL/GenBank/DDBJ databases">
        <title>Mucilaginibacter mali sp. nov., isolated from rhizosphere soil of apple orchard.</title>
        <authorList>
            <person name="Lee J.-S."/>
            <person name="Kim H.S."/>
            <person name="Kim J.-S."/>
        </authorList>
    </citation>
    <scope>NUCLEOTIDE SEQUENCE</scope>
    <source>
        <strain evidence="1">KCTC 22746</strain>
    </source>
</reference>
<gene>
    <name evidence="1" type="ORF">IRJ16_14120</name>
</gene>
<protein>
    <submittedName>
        <fullName evidence="1">PglZ domain-containing protein</fullName>
    </submittedName>
</protein>
<comment type="caution">
    <text evidence="1">The sequence shown here is derived from an EMBL/GenBank/DDBJ whole genome shotgun (WGS) entry which is preliminary data.</text>
</comment>
<accession>A0A929PY70</accession>
<dbReference type="RefSeq" id="WP_194112254.1">
    <property type="nucleotide sequence ID" value="NZ_JADFFL010000005.1"/>
</dbReference>
<evidence type="ECO:0000313" key="2">
    <source>
        <dbReference type="Proteomes" id="UP000622475"/>
    </source>
</evidence>
<name>A0A929PY70_9SPHI</name>
<keyword evidence="2" id="KW-1185">Reference proteome</keyword>
<organism evidence="1 2">
    <name type="scientific">Mucilaginibacter myungsuensis</name>
    <dbReference type="NCBI Taxonomy" id="649104"/>
    <lineage>
        <taxon>Bacteria</taxon>
        <taxon>Pseudomonadati</taxon>
        <taxon>Bacteroidota</taxon>
        <taxon>Sphingobacteriia</taxon>
        <taxon>Sphingobacteriales</taxon>
        <taxon>Sphingobacteriaceae</taxon>
        <taxon>Mucilaginibacter</taxon>
    </lineage>
</organism>
<dbReference type="AlphaFoldDB" id="A0A929PY70"/>
<dbReference type="EMBL" id="JADFFL010000005">
    <property type="protein sequence ID" value="MBE9663022.1"/>
    <property type="molecule type" value="Genomic_DNA"/>
</dbReference>
<sequence length="772" mass="88694">MKVIIDRHHLYKTTRTDFVVADQQTYQKARGLLLEFLLSGNAGYDDIHVFKEPFVDWFDDIPELVAPVTPSSLITTKYPGQSIANRLSDNDIYSLGLLELPFVPTEKNIFRHFLGIELPQDNITFHQIYALSQCMLSNKELWDQNYLKTLWQFTLTSLFNPETPFLNELLAPLVNFNTEHAEILSEGIYCSKNSLYLERWLHEHNRYFHDLGISLTTLEQNLKTNYSIEQPNTRLEKNIYRFVVQEATDHDFNTVLTSGYYSAEADALIFLKQPLLLEDYQLLIEKFAGRLTYAQQQGLFQLCRPFYVAPPVNDTQNVREQTEAWQKWAIESFIPYKFYYDEINDPADNILENIQRGSLAYSDWLFTNYRSVITNNQILTNFDVPTMIRAQLEDANTRVVWLILDGFPAYYTPALRGILQKTGLNKIDLEWSMATLPTVTSLGIPLMLSGGYETGLSAELLQNRQAILQNIFSGKTSSYTSKLSDFKRVLSLENDLCCLHTHEVDDLLHQHDSMFDISRAAKVEEILERRISMISDMIKETADKKVKLIISTDHGATKCLKKGQNIINKRLEDVMKDTLRERCVPLTGSLKTEQFDAEDMYLLKKEVSQNREDWAIAKGYKYFGRYDSGYRHGGLSPEETIVPILCCEIQPVAQAQLQIRYTGIRDLKFGKTEREFKLKVRNVGTTAVELQEFTILEDKNCIFTMPVTIGPGADKPLHSAIKLPQKLQSNAKGGKLDLNLEVTCLILGVRVVQSLKCTVTTEKDDFEDDFDF</sequence>
<evidence type="ECO:0000313" key="1">
    <source>
        <dbReference type="EMBL" id="MBE9663022.1"/>
    </source>
</evidence>
<dbReference type="Pfam" id="PF08665">
    <property type="entry name" value="PglZ"/>
    <property type="match status" value="1"/>
</dbReference>
<proteinExistence type="predicted"/>
<dbReference type="Proteomes" id="UP000622475">
    <property type="component" value="Unassembled WGS sequence"/>
</dbReference>